<dbReference type="Pfam" id="PF12696">
    <property type="entry name" value="TraG-D_C"/>
    <property type="match status" value="1"/>
</dbReference>
<evidence type="ECO:0000256" key="1">
    <source>
        <dbReference type="SAM" id="Phobius"/>
    </source>
</evidence>
<reference evidence="4 5" key="1">
    <citation type="submission" date="2024-09" db="EMBL/GenBank/DDBJ databases">
        <authorList>
            <person name="Sun Q."/>
            <person name="Mori K."/>
        </authorList>
    </citation>
    <scope>NUCLEOTIDE SEQUENCE [LARGE SCALE GENOMIC DNA]</scope>
    <source>
        <strain evidence="4 5">JCM 11201</strain>
    </source>
</reference>
<feature type="transmembrane region" description="Helical" evidence="1">
    <location>
        <begin position="20"/>
        <end position="48"/>
    </location>
</feature>
<dbReference type="Gene3D" id="3.40.50.300">
    <property type="entry name" value="P-loop containing nucleotide triphosphate hydrolases"/>
    <property type="match status" value="2"/>
</dbReference>
<sequence>MQQQPHDKHKHHNDMDTVGVFFIYGLGALVFVILSISCVFALVFIAFAKAIKRDRWLYFLSPVAILGVFTLFQEGKVHSTLGTLKYVPFLKQYFQSMPDLDIWAVAVGACLGIPLAAGFRIWEIYFNKKVVSKKAELDEKRDSPFYRKMQKNKSSYIQKAEKRYRGDVVPLRSIWEVGERYKENKILQKIVGKLENRYKGKEIFLGITEFGEVFVITEKELNQHTLVVGTTGSGKTIFIILLILEAIRRGKPIIAIDGKGDADFIQEVAKLAKQEDKKLYVFSDTSGITYNSIKHGTPTMVRDKIMSLFTWSNEYYTNHCSDFLQLLIQIFDKYDIPRDLKHVYKYTDSTKLLNLLEKQHKTITEKVLVKASDEIKQEVNPKENSDVLSVFGMNHQKVEESKQEKGKYQEVQKKVYDPVAKEFQEELEAIPDDVLQGLKTQLRELVRSDLGPLFEEREDGIDLRRIVEEKAMVVFSIDGLAYSEYVDKLARLVIMDINNLCSYLYKTGRQSVFAVFDEFSAYVNKNVVDTVNKARGAGLEAVIGTQGLCDIDAVSPALRKQIVNNCNLHVAMRVNEGDEAEALAKTIGTYEDVELTIQTKEQSESEMGTSRQVERFKAHPNAIKELATGEAFIARRAKRGEVHKVYIKYPFTSSSHAQKRRYGFLGTLGDKTNRKKSSIERA</sequence>
<feature type="domain" description="TraD/TraG TraM recognition site" evidence="3">
    <location>
        <begin position="512"/>
        <end position="611"/>
    </location>
</feature>
<evidence type="ECO:0000313" key="5">
    <source>
        <dbReference type="Proteomes" id="UP001589609"/>
    </source>
</evidence>
<keyword evidence="1" id="KW-1133">Transmembrane helix</keyword>
<keyword evidence="5" id="KW-1185">Reference proteome</keyword>
<dbReference type="PANTHER" id="PTHR30121">
    <property type="entry name" value="UNCHARACTERIZED PROTEIN YJGR-RELATED"/>
    <property type="match status" value="1"/>
</dbReference>
<name>A0ABV5WAS2_9BACI</name>
<dbReference type="InterPro" id="IPR027417">
    <property type="entry name" value="P-loop_NTPase"/>
</dbReference>
<dbReference type="Proteomes" id="UP001589609">
    <property type="component" value="Unassembled WGS sequence"/>
</dbReference>
<dbReference type="Pfam" id="PF01580">
    <property type="entry name" value="FtsK_SpoIIIE"/>
    <property type="match status" value="1"/>
</dbReference>
<dbReference type="RefSeq" id="WP_379947770.1">
    <property type="nucleotide sequence ID" value="NZ_JBHMAF010000012.1"/>
</dbReference>
<protein>
    <submittedName>
        <fullName evidence="4">Type IV secretory system conjugative DNA transfer family protein</fullName>
    </submittedName>
</protein>
<feature type="transmembrane region" description="Helical" evidence="1">
    <location>
        <begin position="55"/>
        <end position="72"/>
    </location>
</feature>
<accession>A0ABV5WAS2</accession>
<proteinExistence type="predicted"/>
<organism evidence="4 5">
    <name type="scientific">Ectobacillus funiculus</name>
    <dbReference type="NCBI Taxonomy" id="137993"/>
    <lineage>
        <taxon>Bacteria</taxon>
        <taxon>Bacillati</taxon>
        <taxon>Bacillota</taxon>
        <taxon>Bacilli</taxon>
        <taxon>Bacillales</taxon>
        <taxon>Bacillaceae</taxon>
        <taxon>Ectobacillus</taxon>
    </lineage>
</organism>
<comment type="caution">
    <text evidence="4">The sequence shown here is derived from an EMBL/GenBank/DDBJ whole genome shotgun (WGS) entry which is preliminary data.</text>
</comment>
<evidence type="ECO:0000259" key="2">
    <source>
        <dbReference type="Pfam" id="PF01580"/>
    </source>
</evidence>
<dbReference type="InterPro" id="IPR032689">
    <property type="entry name" value="TraG-D_C"/>
</dbReference>
<keyword evidence="1" id="KW-0812">Transmembrane</keyword>
<feature type="domain" description="FtsK" evidence="2">
    <location>
        <begin position="195"/>
        <end position="252"/>
    </location>
</feature>
<dbReference type="InterPro" id="IPR051162">
    <property type="entry name" value="T4SS_component"/>
</dbReference>
<gene>
    <name evidence="4" type="ORF">ACFFMS_02740</name>
</gene>
<feature type="transmembrane region" description="Helical" evidence="1">
    <location>
        <begin position="102"/>
        <end position="122"/>
    </location>
</feature>
<keyword evidence="1" id="KW-0472">Membrane</keyword>
<evidence type="ECO:0000313" key="4">
    <source>
        <dbReference type="EMBL" id="MFB9757462.1"/>
    </source>
</evidence>
<dbReference type="SUPFAM" id="SSF52540">
    <property type="entry name" value="P-loop containing nucleoside triphosphate hydrolases"/>
    <property type="match status" value="1"/>
</dbReference>
<dbReference type="EMBL" id="JBHMAF010000012">
    <property type="protein sequence ID" value="MFB9757462.1"/>
    <property type="molecule type" value="Genomic_DNA"/>
</dbReference>
<evidence type="ECO:0000259" key="3">
    <source>
        <dbReference type="Pfam" id="PF12696"/>
    </source>
</evidence>
<dbReference type="InterPro" id="IPR002543">
    <property type="entry name" value="FtsK_dom"/>
</dbReference>
<dbReference type="CDD" id="cd01127">
    <property type="entry name" value="TrwB_TraG_TraD_VirD4"/>
    <property type="match status" value="1"/>
</dbReference>
<dbReference type="PANTHER" id="PTHR30121:SF6">
    <property type="entry name" value="SLR6007 PROTEIN"/>
    <property type="match status" value="1"/>
</dbReference>